<dbReference type="InterPro" id="IPR028082">
    <property type="entry name" value="Peripla_BP_I"/>
</dbReference>
<feature type="domain" description="Receptor ligand binding region" evidence="5">
    <location>
        <begin position="8"/>
        <end position="91"/>
    </location>
</feature>
<dbReference type="SUPFAM" id="SSF53822">
    <property type="entry name" value="Periplasmic binding protein-like I"/>
    <property type="match status" value="1"/>
</dbReference>
<feature type="non-terminal residue" evidence="6">
    <location>
        <position position="1"/>
    </location>
</feature>
<comment type="caution">
    <text evidence="6">The sequence shown here is derived from an EMBL/GenBank/DDBJ whole genome shotgun (WGS) entry which is preliminary data.</text>
</comment>
<gene>
    <name evidence="6" type="ORF">SRO942_LOCUS50213</name>
</gene>
<dbReference type="InterPro" id="IPR001828">
    <property type="entry name" value="ANF_lig-bd_rcpt"/>
</dbReference>
<keyword evidence="4" id="KW-0472">Membrane</keyword>
<evidence type="ECO:0000259" key="5">
    <source>
        <dbReference type="Pfam" id="PF01094"/>
    </source>
</evidence>
<keyword evidence="2" id="KW-0812">Transmembrane</keyword>
<evidence type="ECO:0000256" key="2">
    <source>
        <dbReference type="ARBA" id="ARBA00022692"/>
    </source>
</evidence>
<accession>A0A8S2ZZL8</accession>
<dbReference type="Gene3D" id="3.40.50.2300">
    <property type="match status" value="2"/>
</dbReference>
<comment type="subcellular location">
    <subcellularLocation>
        <location evidence="1">Membrane</location>
    </subcellularLocation>
</comment>
<dbReference type="GO" id="GO:0016020">
    <property type="term" value="C:membrane"/>
    <property type="evidence" value="ECO:0007669"/>
    <property type="project" value="UniProtKB-SubCell"/>
</dbReference>
<dbReference type="AlphaFoldDB" id="A0A8S2ZZL8"/>
<feature type="non-terminal residue" evidence="6">
    <location>
        <position position="98"/>
    </location>
</feature>
<dbReference type="Proteomes" id="UP000681722">
    <property type="component" value="Unassembled WGS sequence"/>
</dbReference>
<dbReference type="OrthoDB" id="5984008at2759"/>
<evidence type="ECO:0000256" key="3">
    <source>
        <dbReference type="ARBA" id="ARBA00022989"/>
    </source>
</evidence>
<proteinExistence type="predicted"/>
<evidence type="ECO:0000256" key="4">
    <source>
        <dbReference type="ARBA" id="ARBA00023136"/>
    </source>
</evidence>
<reference evidence="6" key="1">
    <citation type="submission" date="2021-02" db="EMBL/GenBank/DDBJ databases">
        <authorList>
            <person name="Nowell W R."/>
        </authorList>
    </citation>
    <scope>NUCLEOTIDE SEQUENCE</scope>
</reference>
<protein>
    <recommendedName>
        <fullName evidence="5">Receptor ligand binding region domain-containing protein</fullName>
    </recommendedName>
</protein>
<keyword evidence="3" id="KW-1133">Transmembrane helix</keyword>
<evidence type="ECO:0000313" key="6">
    <source>
        <dbReference type="EMBL" id="CAF4643979.1"/>
    </source>
</evidence>
<organism evidence="6 7">
    <name type="scientific">Didymodactylos carnosus</name>
    <dbReference type="NCBI Taxonomy" id="1234261"/>
    <lineage>
        <taxon>Eukaryota</taxon>
        <taxon>Metazoa</taxon>
        <taxon>Spiralia</taxon>
        <taxon>Gnathifera</taxon>
        <taxon>Rotifera</taxon>
        <taxon>Eurotatoria</taxon>
        <taxon>Bdelloidea</taxon>
        <taxon>Philodinida</taxon>
        <taxon>Philodinidae</taxon>
        <taxon>Didymodactylos</taxon>
    </lineage>
</organism>
<dbReference type="EMBL" id="CAJOBC010140511">
    <property type="protein sequence ID" value="CAF4643979.1"/>
    <property type="molecule type" value="Genomic_DNA"/>
</dbReference>
<evidence type="ECO:0000256" key="1">
    <source>
        <dbReference type="ARBA" id="ARBA00004370"/>
    </source>
</evidence>
<dbReference type="Pfam" id="PF01094">
    <property type="entry name" value="ANF_receptor"/>
    <property type="match status" value="1"/>
</dbReference>
<sequence>FEKKALADSVQLFMRALTLLNEKGVNISFDNKSDYLKIRCRSAHKAIEKHKMGELFFDIMKSTIFDGFSGHVEFNEYGERINYMLDIHQITMNKLPRN</sequence>
<name>A0A8S2ZZL8_9BILA</name>
<evidence type="ECO:0000313" key="7">
    <source>
        <dbReference type="Proteomes" id="UP000681722"/>
    </source>
</evidence>